<accession>A0A1H1QEP0</accession>
<dbReference type="CDD" id="cd03425">
    <property type="entry name" value="NUDIX_MutT_NudA_like"/>
    <property type="match status" value="1"/>
</dbReference>
<sequence>MLAVSGPAIVVGAAIVRDGLLLAQQRAYPEAVAGRWELPGGRVEPGESEAAAVVRECQEELGVDVAVHDRIGPDVSLAGGEFVLRIHAATLTDPDAEPVAHEHRALRWVHAEDLDNLDWLEADRILLPALHALLVRPDA</sequence>
<keyword evidence="6" id="KW-0227">DNA damage</keyword>
<keyword evidence="4" id="KW-0235">DNA replication</keyword>
<dbReference type="GO" id="GO:0035539">
    <property type="term" value="F:8-oxo-7,8-dihydrodeoxyguanosine triphosphate pyrophosphatase activity"/>
    <property type="evidence" value="ECO:0007669"/>
    <property type="project" value="UniProtKB-EC"/>
</dbReference>
<dbReference type="GO" id="GO:0044715">
    <property type="term" value="F:8-oxo-dGDP phosphatase activity"/>
    <property type="evidence" value="ECO:0007669"/>
    <property type="project" value="TreeGrafter"/>
</dbReference>
<evidence type="ECO:0000256" key="7">
    <source>
        <dbReference type="ARBA" id="ARBA00022801"/>
    </source>
</evidence>
<dbReference type="InterPro" id="IPR020476">
    <property type="entry name" value="Nudix_hydrolase"/>
</dbReference>
<evidence type="ECO:0000256" key="8">
    <source>
        <dbReference type="ARBA" id="ARBA00022842"/>
    </source>
</evidence>
<dbReference type="InterPro" id="IPR047127">
    <property type="entry name" value="MutT-like"/>
</dbReference>
<dbReference type="PANTHER" id="PTHR47707">
    <property type="entry name" value="8-OXO-DGTP DIPHOSPHATASE"/>
    <property type="match status" value="1"/>
</dbReference>
<dbReference type="GO" id="GO:0006260">
    <property type="term" value="P:DNA replication"/>
    <property type="evidence" value="ECO:0007669"/>
    <property type="project" value="UniProtKB-KW"/>
</dbReference>
<protein>
    <recommendedName>
        <fullName evidence="11">8-oxo-dGTP diphosphatase</fullName>
        <ecNumber evidence="11">3.6.1.55</ecNumber>
    </recommendedName>
</protein>
<keyword evidence="8" id="KW-0460">Magnesium</keyword>
<evidence type="ECO:0000256" key="2">
    <source>
        <dbReference type="ARBA" id="ARBA00005582"/>
    </source>
</evidence>
<dbReference type="InterPro" id="IPR000086">
    <property type="entry name" value="NUDIX_hydrolase_dom"/>
</dbReference>
<evidence type="ECO:0000256" key="3">
    <source>
        <dbReference type="ARBA" id="ARBA00022457"/>
    </source>
</evidence>
<comment type="similarity">
    <text evidence="2">Belongs to the Nudix hydrolase family.</text>
</comment>
<dbReference type="GO" id="GO:0006281">
    <property type="term" value="P:DNA repair"/>
    <property type="evidence" value="ECO:0007669"/>
    <property type="project" value="UniProtKB-KW"/>
</dbReference>
<dbReference type="PRINTS" id="PR00502">
    <property type="entry name" value="NUDIXFAMILY"/>
</dbReference>
<dbReference type="STRING" id="117157.SAMN04489717_1990"/>
<dbReference type="PROSITE" id="PS51462">
    <property type="entry name" value="NUDIX"/>
    <property type="match status" value="1"/>
</dbReference>
<evidence type="ECO:0000256" key="11">
    <source>
        <dbReference type="ARBA" id="ARBA00038905"/>
    </source>
</evidence>
<comment type="cofactor">
    <cofactor evidence="1">
        <name>Mg(2+)</name>
        <dbReference type="ChEBI" id="CHEBI:18420"/>
    </cofactor>
</comment>
<feature type="domain" description="Nudix hydrolase" evidence="12">
    <location>
        <begin position="6"/>
        <end position="131"/>
    </location>
</feature>
<dbReference type="EC" id="3.6.1.55" evidence="11"/>
<dbReference type="GO" id="GO:0046872">
    <property type="term" value="F:metal ion binding"/>
    <property type="evidence" value="ECO:0007669"/>
    <property type="project" value="UniProtKB-KW"/>
</dbReference>
<evidence type="ECO:0000256" key="9">
    <source>
        <dbReference type="ARBA" id="ARBA00023204"/>
    </source>
</evidence>
<dbReference type="InterPro" id="IPR015797">
    <property type="entry name" value="NUDIX_hydrolase-like_dom_sf"/>
</dbReference>
<evidence type="ECO:0000313" key="13">
    <source>
        <dbReference type="EMBL" id="SDS21942.1"/>
    </source>
</evidence>
<keyword evidence="7" id="KW-0378">Hydrolase</keyword>
<keyword evidence="3" id="KW-0515">Mutator protein</keyword>
<reference evidence="13 14" key="1">
    <citation type="submission" date="2016-10" db="EMBL/GenBank/DDBJ databases">
        <authorList>
            <person name="de Groot N.N."/>
        </authorList>
    </citation>
    <scope>NUCLEOTIDE SEQUENCE [LARGE SCALE GENOMIC DNA]</scope>
    <source>
        <strain evidence="13 14">DSM 22024</strain>
    </source>
</reference>
<dbReference type="GO" id="GO:0008413">
    <property type="term" value="F:8-oxo-7,8-dihydroguanosine triphosphate pyrophosphatase activity"/>
    <property type="evidence" value="ECO:0007669"/>
    <property type="project" value="TreeGrafter"/>
</dbReference>
<keyword evidence="9" id="KW-0234">DNA repair</keyword>
<evidence type="ECO:0000256" key="1">
    <source>
        <dbReference type="ARBA" id="ARBA00001946"/>
    </source>
</evidence>
<keyword evidence="14" id="KW-1185">Reference proteome</keyword>
<dbReference type="AlphaFoldDB" id="A0A1H1QEP0"/>
<evidence type="ECO:0000256" key="5">
    <source>
        <dbReference type="ARBA" id="ARBA00022723"/>
    </source>
</evidence>
<gene>
    <name evidence="13" type="ORF">SAMN04489717_1990</name>
</gene>
<evidence type="ECO:0000256" key="4">
    <source>
        <dbReference type="ARBA" id="ARBA00022705"/>
    </source>
</evidence>
<name>A0A1H1QEP0_9ACTN</name>
<dbReference type="PANTHER" id="PTHR47707:SF1">
    <property type="entry name" value="NUDIX HYDROLASE FAMILY PROTEIN"/>
    <property type="match status" value="1"/>
</dbReference>
<evidence type="ECO:0000256" key="10">
    <source>
        <dbReference type="ARBA" id="ARBA00035861"/>
    </source>
</evidence>
<evidence type="ECO:0000259" key="12">
    <source>
        <dbReference type="PROSITE" id="PS51462"/>
    </source>
</evidence>
<dbReference type="EMBL" id="LT629732">
    <property type="protein sequence ID" value="SDS21942.1"/>
    <property type="molecule type" value="Genomic_DNA"/>
</dbReference>
<dbReference type="Pfam" id="PF00293">
    <property type="entry name" value="NUDIX"/>
    <property type="match status" value="1"/>
</dbReference>
<keyword evidence="5" id="KW-0479">Metal-binding</keyword>
<dbReference type="Gene3D" id="3.90.79.10">
    <property type="entry name" value="Nucleoside Triphosphate Pyrophosphohydrolase"/>
    <property type="match status" value="1"/>
</dbReference>
<evidence type="ECO:0000256" key="6">
    <source>
        <dbReference type="ARBA" id="ARBA00022763"/>
    </source>
</evidence>
<evidence type="ECO:0000313" key="14">
    <source>
        <dbReference type="Proteomes" id="UP000198983"/>
    </source>
</evidence>
<comment type="catalytic activity">
    <reaction evidence="10">
        <text>8-oxo-dGTP + H2O = 8-oxo-dGMP + diphosphate + H(+)</text>
        <dbReference type="Rhea" id="RHEA:31575"/>
        <dbReference type="ChEBI" id="CHEBI:15377"/>
        <dbReference type="ChEBI" id="CHEBI:15378"/>
        <dbReference type="ChEBI" id="CHEBI:33019"/>
        <dbReference type="ChEBI" id="CHEBI:63224"/>
        <dbReference type="ChEBI" id="CHEBI:77896"/>
        <dbReference type="EC" id="3.6.1.55"/>
    </reaction>
</comment>
<dbReference type="Proteomes" id="UP000198983">
    <property type="component" value="Chromosome I"/>
</dbReference>
<dbReference type="SUPFAM" id="SSF55811">
    <property type="entry name" value="Nudix"/>
    <property type="match status" value="1"/>
</dbReference>
<dbReference type="GO" id="GO:0044716">
    <property type="term" value="F:8-oxo-GDP phosphatase activity"/>
    <property type="evidence" value="ECO:0007669"/>
    <property type="project" value="TreeGrafter"/>
</dbReference>
<proteinExistence type="inferred from homology"/>
<organism evidence="13 14">
    <name type="scientific">Actinopolymorpha singaporensis</name>
    <dbReference type="NCBI Taxonomy" id="117157"/>
    <lineage>
        <taxon>Bacteria</taxon>
        <taxon>Bacillati</taxon>
        <taxon>Actinomycetota</taxon>
        <taxon>Actinomycetes</taxon>
        <taxon>Propionibacteriales</taxon>
        <taxon>Actinopolymorphaceae</taxon>
        <taxon>Actinopolymorpha</taxon>
    </lineage>
</organism>